<protein>
    <submittedName>
        <fullName evidence="1">Uncharacterized protein</fullName>
    </submittedName>
</protein>
<evidence type="ECO:0000313" key="1">
    <source>
        <dbReference type="EMBL" id="OHE99671.1"/>
    </source>
</evidence>
<proteinExistence type="predicted"/>
<dbReference type="EMBL" id="MJBS01000034">
    <property type="protein sequence ID" value="OHE99671.1"/>
    <property type="molecule type" value="Genomic_DNA"/>
</dbReference>
<name>A0A1G4BE45_9PEZI</name>
<reference evidence="1 2" key="1">
    <citation type="submission" date="2016-09" db="EMBL/GenBank/DDBJ databases">
        <authorList>
            <person name="Capua I."/>
            <person name="De Benedictis P."/>
            <person name="Joannis T."/>
            <person name="Lombin L.H."/>
            <person name="Cattoli G."/>
        </authorList>
    </citation>
    <scope>NUCLEOTIDE SEQUENCE [LARGE SCALE GENOMIC DNA]</scope>
    <source>
        <strain evidence="1 2">IMI 309357</strain>
    </source>
</reference>
<evidence type="ECO:0000313" key="2">
    <source>
        <dbReference type="Proteomes" id="UP000176998"/>
    </source>
</evidence>
<sequence>MGDRAALQILGDMVASVHGLGIKPLSDPSSSKSQLWTIEEEVDDEGLPGGVYAGPGSTSRSLQLTMIDGMELL</sequence>
<dbReference type="RefSeq" id="XP_022476817.1">
    <property type="nucleotide sequence ID" value="XM_022616676.1"/>
</dbReference>
<dbReference type="GeneID" id="34558186"/>
<comment type="caution">
    <text evidence="1">The sequence shown here is derived from an EMBL/GenBank/DDBJ whole genome shotgun (WGS) entry which is preliminary data.</text>
</comment>
<organism evidence="1 2">
    <name type="scientific">Colletotrichum orchidophilum</name>
    <dbReference type="NCBI Taxonomy" id="1209926"/>
    <lineage>
        <taxon>Eukaryota</taxon>
        <taxon>Fungi</taxon>
        <taxon>Dikarya</taxon>
        <taxon>Ascomycota</taxon>
        <taxon>Pezizomycotina</taxon>
        <taxon>Sordariomycetes</taxon>
        <taxon>Hypocreomycetidae</taxon>
        <taxon>Glomerellales</taxon>
        <taxon>Glomerellaceae</taxon>
        <taxon>Colletotrichum</taxon>
    </lineage>
</organism>
<dbReference type="AlphaFoldDB" id="A0A1G4BE45"/>
<gene>
    <name evidence="1" type="ORF">CORC01_05029</name>
</gene>
<keyword evidence="2" id="KW-1185">Reference proteome</keyword>
<dbReference type="Proteomes" id="UP000176998">
    <property type="component" value="Unassembled WGS sequence"/>
</dbReference>
<accession>A0A1G4BE45</accession>